<evidence type="ECO:0000259" key="8">
    <source>
        <dbReference type="PROSITE" id="PS51371"/>
    </source>
</evidence>
<dbReference type="InterPro" id="IPR001347">
    <property type="entry name" value="SIS_dom"/>
</dbReference>
<dbReference type="SMART" id="SM00116">
    <property type="entry name" value="CBS"/>
    <property type="match status" value="2"/>
</dbReference>
<dbReference type="PANTHER" id="PTHR42745:SF1">
    <property type="entry name" value="ARABINOSE 5-PHOSPHATE ISOMERASE KDSD"/>
    <property type="match status" value="1"/>
</dbReference>
<evidence type="ECO:0000256" key="6">
    <source>
        <dbReference type="PIRSR" id="PIRSR004692-3"/>
    </source>
</evidence>
<dbReference type="PROSITE" id="PS51464">
    <property type="entry name" value="SIS"/>
    <property type="match status" value="1"/>
</dbReference>
<sequence>MNILAEGQRVLRAEAAAIAACSRRLDRSFTDALTLLSQVKGKIIISGIGKSGLIARRMASVFSSTGTPAFFMHPTESLHGDIGMISDTDAVILISHSGRSSELNSIIPFIKRRGVKIISMTRDKESPLSKFSDVTLETRVYKEACPFNLVPSISSAVTTSLGDSLAITLMKMKGFKHQDYKNVHPGGEIGRRLLFRVQDLMQSEDKIPVTSENDSLDIAIRIMSAKKLGMTCVVNSRGALAGILTDGDLRRLLEKKKADLSAPVKSLKIAQPKTVVPSLLAVEALSLMEKHSITSLIVVNNPRQKKITGVIHMHNILKAGVV</sequence>
<gene>
    <name evidence="10" type="ORF">A2519_03400</name>
</gene>
<reference evidence="10 11" key="1">
    <citation type="journal article" date="2016" name="Nat. Commun.">
        <title>Thousands of microbial genomes shed light on interconnected biogeochemical processes in an aquifer system.</title>
        <authorList>
            <person name="Anantharaman K."/>
            <person name="Brown C.T."/>
            <person name="Hug L.A."/>
            <person name="Sharon I."/>
            <person name="Castelle C.J."/>
            <person name="Probst A.J."/>
            <person name="Thomas B.C."/>
            <person name="Singh A."/>
            <person name="Wilkins M.J."/>
            <person name="Karaoz U."/>
            <person name="Brodie E.L."/>
            <person name="Williams K.H."/>
            <person name="Hubbard S.S."/>
            <person name="Banfield J.F."/>
        </authorList>
    </citation>
    <scope>NUCLEOTIDE SEQUENCE [LARGE SCALE GENOMIC DNA]</scope>
</reference>
<accession>A0A1F7FFH4</accession>
<dbReference type="GO" id="GO:0046872">
    <property type="term" value="F:metal ion binding"/>
    <property type="evidence" value="ECO:0007669"/>
    <property type="project" value="UniProtKB-KW"/>
</dbReference>
<dbReference type="NCBIfam" id="TIGR00393">
    <property type="entry name" value="kpsF"/>
    <property type="match status" value="1"/>
</dbReference>
<dbReference type="SUPFAM" id="SSF53697">
    <property type="entry name" value="SIS domain"/>
    <property type="match status" value="1"/>
</dbReference>
<evidence type="ECO:0000259" key="9">
    <source>
        <dbReference type="PROSITE" id="PS51464"/>
    </source>
</evidence>
<feature type="site" description="Catalytically relevant" evidence="6">
    <location>
        <position position="102"/>
    </location>
</feature>
<dbReference type="Proteomes" id="UP000179243">
    <property type="component" value="Unassembled WGS sequence"/>
</dbReference>
<keyword evidence="5" id="KW-0479">Metal-binding</keyword>
<dbReference type="PANTHER" id="PTHR42745">
    <property type="match status" value="1"/>
</dbReference>
<feature type="site" description="Catalytically relevant" evidence="6">
    <location>
        <position position="143"/>
    </location>
</feature>
<feature type="domain" description="SIS" evidence="9">
    <location>
        <begin position="32"/>
        <end position="175"/>
    </location>
</feature>
<dbReference type="GO" id="GO:0097367">
    <property type="term" value="F:carbohydrate derivative binding"/>
    <property type="evidence" value="ECO:0007669"/>
    <property type="project" value="InterPro"/>
</dbReference>
<dbReference type="FunFam" id="3.40.50.10490:FF:000011">
    <property type="entry name" value="Arabinose 5-phosphate isomerase"/>
    <property type="match status" value="1"/>
</dbReference>
<dbReference type="GO" id="GO:0019146">
    <property type="term" value="F:arabinose-5-phosphate isomerase activity"/>
    <property type="evidence" value="ECO:0007669"/>
    <property type="project" value="UniProtKB-ARBA"/>
</dbReference>
<dbReference type="InterPro" id="IPR035474">
    <property type="entry name" value="SIS_Kpsf"/>
</dbReference>
<feature type="domain" description="CBS" evidence="8">
    <location>
        <begin position="268"/>
        <end position="322"/>
    </location>
</feature>
<dbReference type="EMBL" id="MFYX01000056">
    <property type="protein sequence ID" value="OGK05460.1"/>
    <property type="molecule type" value="Genomic_DNA"/>
</dbReference>
<evidence type="ECO:0000256" key="4">
    <source>
        <dbReference type="PIRNR" id="PIRNR004692"/>
    </source>
</evidence>
<comment type="caution">
    <text evidence="10">The sequence shown here is derived from an EMBL/GenBank/DDBJ whole genome shotgun (WGS) entry which is preliminary data.</text>
</comment>
<dbReference type="CDD" id="cd04604">
    <property type="entry name" value="CBS_pair_SIS_assoc"/>
    <property type="match status" value="1"/>
</dbReference>
<protein>
    <recommendedName>
        <fullName evidence="12">D-arabinose 5-phosphate isomerase</fullName>
    </recommendedName>
</protein>
<evidence type="ECO:0000256" key="1">
    <source>
        <dbReference type="ARBA" id="ARBA00008165"/>
    </source>
</evidence>
<dbReference type="InterPro" id="IPR046348">
    <property type="entry name" value="SIS_dom_sf"/>
</dbReference>
<evidence type="ECO:0000256" key="3">
    <source>
        <dbReference type="ARBA" id="ARBA00023122"/>
    </source>
</evidence>
<feature type="site" description="Catalytically relevant" evidence="6">
    <location>
        <position position="50"/>
    </location>
</feature>
<dbReference type="InterPro" id="IPR004800">
    <property type="entry name" value="KdsD/KpsF-type"/>
</dbReference>
<organism evidence="10 11">
    <name type="scientific">Candidatus Raymondbacteria bacterium RIFOXYD12_FULL_49_13</name>
    <dbReference type="NCBI Taxonomy" id="1817890"/>
    <lineage>
        <taxon>Bacteria</taxon>
        <taxon>Raymondiibacteriota</taxon>
    </lineage>
</organism>
<keyword evidence="5" id="KW-0862">Zinc</keyword>
<dbReference type="InterPro" id="IPR050986">
    <property type="entry name" value="GutQ/KpsF_isomerases"/>
</dbReference>
<evidence type="ECO:0008006" key="12">
    <source>
        <dbReference type="Google" id="ProtNLM"/>
    </source>
</evidence>
<proteinExistence type="inferred from homology"/>
<dbReference type="CDD" id="cd05014">
    <property type="entry name" value="SIS_Kpsf"/>
    <property type="match status" value="1"/>
</dbReference>
<keyword evidence="2" id="KW-0677">Repeat</keyword>
<dbReference type="Gene3D" id="3.10.580.10">
    <property type="entry name" value="CBS-domain"/>
    <property type="match status" value="1"/>
</dbReference>
<evidence type="ECO:0000256" key="7">
    <source>
        <dbReference type="PROSITE-ProRule" id="PRU00703"/>
    </source>
</evidence>
<comment type="similarity">
    <text evidence="1 4">Belongs to the SIS family. GutQ/KpsF subfamily.</text>
</comment>
<dbReference type="GO" id="GO:1901135">
    <property type="term" value="P:carbohydrate derivative metabolic process"/>
    <property type="evidence" value="ECO:0007669"/>
    <property type="project" value="InterPro"/>
</dbReference>
<dbReference type="InterPro" id="IPR046342">
    <property type="entry name" value="CBS_dom_sf"/>
</dbReference>
<dbReference type="GO" id="GO:0005975">
    <property type="term" value="P:carbohydrate metabolic process"/>
    <property type="evidence" value="ECO:0007669"/>
    <property type="project" value="InterPro"/>
</dbReference>
<dbReference type="AlphaFoldDB" id="A0A1F7FFH4"/>
<dbReference type="PROSITE" id="PS51371">
    <property type="entry name" value="CBS"/>
    <property type="match status" value="2"/>
</dbReference>
<name>A0A1F7FFH4_UNCRA</name>
<feature type="domain" description="CBS" evidence="8">
    <location>
        <begin position="201"/>
        <end position="260"/>
    </location>
</feature>
<dbReference type="Pfam" id="PF01380">
    <property type="entry name" value="SIS"/>
    <property type="match status" value="1"/>
</dbReference>
<feature type="binding site" evidence="5">
    <location>
        <position position="73"/>
    </location>
    <ligand>
        <name>Zn(2+)</name>
        <dbReference type="ChEBI" id="CHEBI:29105"/>
    </ligand>
</feature>
<dbReference type="Pfam" id="PF00571">
    <property type="entry name" value="CBS"/>
    <property type="match status" value="2"/>
</dbReference>
<evidence type="ECO:0000313" key="10">
    <source>
        <dbReference type="EMBL" id="OGK05460.1"/>
    </source>
</evidence>
<dbReference type="PIRSF" id="PIRSF004692">
    <property type="entry name" value="KdsD_KpsF"/>
    <property type="match status" value="1"/>
</dbReference>
<evidence type="ECO:0000313" key="11">
    <source>
        <dbReference type="Proteomes" id="UP000179243"/>
    </source>
</evidence>
<evidence type="ECO:0000256" key="2">
    <source>
        <dbReference type="ARBA" id="ARBA00022737"/>
    </source>
</evidence>
<keyword evidence="3 7" id="KW-0129">CBS domain</keyword>
<feature type="site" description="Catalytically relevant" evidence="6">
    <location>
        <position position="184"/>
    </location>
</feature>
<dbReference type="InterPro" id="IPR000644">
    <property type="entry name" value="CBS_dom"/>
</dbReference>
<evidence type="ECO:0000256" key="5">
    <source>
        <dbReference type="PIRSR" id="PIRSR004692-2"/>
    </source>
</evidence>
<dbReference type="Gene3D" id="3.40.50.10490">
    <property type="entry name" value="Glucose-6-phosphate isomerase like protein, domain 1"/>
    <property type="match status" value="1"/>
</dbReference>